<dbReference type="AlphaFoldDB" id="A0A9Q3Z118"/>
<protein>
    <submittedName>
        <fullName evidence="1">Uncharacterized protein</fullName>
    </submittedName>
</protein>
<comment type="caution">
    <text evidence="1">The sequence shown here is derived from an EMBL/GenBank/DDBJ whole genome shotgun (WGS) entry which is preliminary data.</text>
</comment>
<dbReference type="RefSeq" id="WP_003381159.1">
    <property type="nucleotide sequence ID" value="NZ_JAAMYB010000004.1"/>
</dbReference>
<sequence length="170" mass="19460">MYEIIKVEQLGSTINKYDMSIVIKNNTSLENLKHIIETEIIPKAQQKYNFDELYLGFFEDENLIGFGTTLGYAICSPTGDFSGKYKLNHDLSNMKIGYDNLSNFEDKWNNRLTHKEAIIFKDIKSGFTNEATSGDIDAENEVISKVASKHNVSFDEVNEIIFKHAKHFGY</sequence>
<name>A0A9Q3Z118_CLOBO</name>
<organism evidence="1 2">
    <name type="scientific">Clostridium botulinum C</name>
    <dbReference type="NCBI Taxonomy" id="36828"/>
    <lineage>
        <taxon>Bacteria</taxon>
        <taxon>Bacillati</taxon>
        <taxon>Bacillota</taxon>
        <taxon>Clostridia</taxon>
        <taxon>Eubacteriales</taxon>
        <taxon>Clostridiaceae</taxon>
        <taxon>Clostridium</taxon>
    </lineage>
</organism>
<proteinExistence type="predicted"/>
<accession>A0A9Q3Z118</accession>
<evidence type="ECO:0000313" key="2">
    <source>
        <dbReference type="Proteomes" id="UP000813637"/>
    </source>
</evidence>
<reference evidence="1" key="1">
    <citation type="submission" date="2020-02" db="EMBL/GenBank/DDBJ databases">
        <authorList>
            <person name="Fillo S."/>
            <person name="Giordani F."/>
            <person name="Tonon E."/>
            <person name="Drigo I."/>
            <person name="Anselmo A."/>
            <person name="Fortunato A."/>
            <person name="Bano L."/>
            <person name="Lista F."/>
        </authorList>
    </citation>
    <scope>NUCLEOTIDE SEQUENCE</scope>
    <source>
        <strain evidence="1">IZSVe-TV_9877_3_12</strain>
    </source>
</reference>
<gene>
    <name evidence="1" type="ORF">G8S53_06340</name>
</gene>
<dbReference type="Proteomes" id="UP000813637">
    <property type="component" value="Unassembled WGS sequence"/>
</dbReference>
<evidence type="ECO:0000313" key="1">
    <source>
        <dbReference type="EMBL" id="MCD3194908.1"/>
    </source>
</evidence>
<dbReference type="EMBL" id="JAAMYB010000004">
    <property type="protein sequence ID" value="MCD3194908.1"/>
    <property type="molecule type" value="Genomic_DNA"/>
</dbReference>
<reference evidence="1" key="2">
    <citation type="journal article" date="2021" name="Microorganisms">
        <title>Extensive Genome Exploration of Clostridium botulinum Group III Field Strains.</title>
        <authorList>
            <person name="Fillo S."/>
            <person name="Giordani F."/>
            <person name="Tonon E."/>
            <person name="Drigo I."/>
            <person name="Anselmo A."/>
            <person name="Fortunato A."/>
            <person name="Lista F."/>
            <person name="Bano L."/>
        </authorList>
    </citation>
    <scope>NUCLEOTIDE SEQUENCE</scope>
    <source>
        <strain evidence="1">IZSVe-TV_9877_3_12</strain>
    </source>
</reference>